<reference evidence="9 10" key="1">
    <citation type="submission" date="2018-03" db="EMBL/GenBank/DDBJ databases">
        <title>Genomic Encyclopedia of Archaeal and Bacterial Type Strains, Phase II (KMG-II): from individual species to whole genera.</title>
        <authorList>
            <person name="Goeker M."/>
        </authorList>
    </citation>
    <scope>NUCLEOTIDE SEQUENCE [LARGE SCALE GENOMIC DNA]</scope>
    <source>
        <strain evidence="9 10">DSM 28354</strain>
    </source>
</reference>
<evidence type="ECO:0000313" key="10">
    <source>
        <dbReference type="Proteomes" id="UP000238375"/>
    </source>
</evidence>
<dbReference type="EMBL" id="PVTE01000006">
    <property type="protein sequence ID" value="PRY41072.1"/>
    <property type="molecule type" value="Genomic_DNA"/>
</dbReference>
<feature type="transmembrane region" description="Helical" evidence="6">
    <location>
        <begin position="734"/>
        <end position="754"/>
    </location>
</feature>
<feature type="transmembrane region" description="Helical" evidence="6">
    <location>
        <begin position="291"/>
        <end position="313"/>
    </location>
</feature>
<comment type="subcellular location">
    <subcellularLocation>
        <location evidence="1">Cell membrane</location>
        <topology evidence="1">Multi-pass membrane protein</topology>
    </subcellularLocation>
</comment>
<feature type="domain" description="ABC3 transporter permease C-terminal" evidence="7">
    <location>
        <begin position="685"/>
        <end position="794"/>
    </location>
</feature>
<keyword evidence="3 6" id="KW-0812">Transmembrane</keyword>
<dbReference type="InterPro" id="IPR050250">
    <property type="entry name" value="Macrolide_Exporter_MacB"/>
</dbReference>
<comment type="caution">
    <text evidence="9">The sequence shown here is derived from an EMBL/GenBank/DDBJ whole genome shotgun (WGS) entry which is preliminary data.</text>
</comment>
<dbReference type="GO" id="GO:0005886">
    <property type="term" value="C:plasma membrane"/>
    <property type="evidence" value="ECO:0007669"/>
    <property type="project" value="UniProtKB-SubCell"/>
</dbReference>
<evidence type="ECO:0000313" key="9">
    <source>
        <dbReference type="EMBL" id="PRY41072.1"/>
    </source>
</evidence>
<feature type="transmembrane region" description="Helical" evidence="6">
    <location>
        <begin position="20"/>
        <end position="41"/>
    </location>
</feature>
<feature type="domain" description="MacB-like periplasmic core" evidence="8">
    <location>
        <begin position="443"/>
        <end position="611"/>
    </location>
</feature>
<proteinExistence type="predicted"/>
<keyword evidence="10" id="KW-1185">Reference proteome</keyword>
<protein>
    <submittedName>
        <fullName evidence="9">Putative ABC transport system permease protein</fullName>
    </submittedName>
</protein>
<name>A0A2T0T5X6_9BACT</name>
<dbReference type="PANTHER" id="PTHR30572:SF18">
    <property type="entry name" value="ABC-TYPE MACROLIDE FAMILY EXPORT SYSTEM PERMEASE COMPONENT 2"/>
    <property type="match status" value="1"/>
</dbReference>
<dbReference type="PANTHER" id="PTHR30572">
    <property type="entry name" value="MEMBRANE COMPONENT OF TRANSPORTER-RELATED"/>
    <property type="match status" value="1"/>
</dbReference>
<feature type="transmembrane region" description="Helical" evidence="6">
    <location>
        <begin position="388"/>
        <end position="412"/>
    </location>
</feature>
<dbReference type="InterPro" id="IPR003838">
    <property type="entry name" value="ABC3_permease_C"/>
</dbReference>
<feature type="transmembrane region" description="Helical" evidence="6">
    <location>
        <begin position="766"/>
        <end position="786"/>
    </location>
</feature>
<organism evidence="9 10">
    <name type="scientific">Spirosoma oryzae</name>
    <dbReference type="NCBI Taxonomy" id="1469603"/>
    <lineage>
        <taxon>Bacteria</taxon>
        <taxon>Pseudomonadati</taxon>
        <taxon>Bacteroidota</taxon>
        <taxon>Cytophagia</taxon>
        <taxon>Cytophagales</taxon>
        <taxon>Cytophagaceae</taxon>
        <taxon>Spirosoma</taxon>
    </lineage>
</organism>
<dbReference type="InterPro" id="IPR025857">
    <property type="entry name" value="MacB_PCD"/>
</dbReference>
<dbReference type="Pfam" id="PF02687">
    <property type="entry name" value="FtsX"/>
    <property type="match status" value="2"/>
</dbReference>
<gene>
    <name evidence="9" type="ORF">CLV58_106259</name>
</gene>
<dbReference type="RefSeq" id="WP_106137491.1">
    <property type="nucleotide sequence ID" value="NZ_PVTE01000006.1"/>
</dbReference>
<keyword evidence="5 6" id="KW-0472">Membrane</keyword>
<evidence type="ECO:0000256" key="2">
    <source>
        <dbReference type="ARBA" id="ARBA00022475"/>
    </source>
</evidence>
<evidence type="ECO:0000256" key="6">
    <source>
        <dbReference type="SAM" id="Phobius"/>
    </source>
</evidence>
<dbReference type="OrthoDB" id="5933722at2"/>
<feature type="domain" description="MacB-like periplasmic core" evidence="8">
    <location>
        <begin position="22"/>
        <end position="245"/>
    </location>
</feature>
<keyword evidence="4 6" id="KW-1133">Transmembrane helix</keyword>
<feature type="transmembrane region" description="Helical" evidence="6">
    <location>
        <begin position="347"/>
        <end position="368"/>
    </location>
</feature>
<evidence type="ECO:0000256" key="5">
    <source>
        <dbReference type="ARBA" id="ARBA00023136"/>
    </source>
</evidence>
<evidence type="ECO:0000256" key="3">
    <source>
        <dbReference type="ARBA" id="ARBA00022692"/>
    </source>
</evidence>
<evidence type="ECO:0000259" key="8">
    <source>
        <dbReference type="Pfam" id="PF12704"/>
    </source>
</evidence>
<evidence type="ECO:0000259" key="7">
    <source>
        <dbReference type="Pfam" id="PF02687"/>
    </source>
</evidence>
<dbReference type="Pfam" id="PF12704">
    <property type="entry name" value="MacB_PCD"/>
    <property type="match status" value="2"/>
</dbReference>
<dbReference type="GO" id="GO:0022857">
    <property type="term" value="F:transmembrane transporter activity"/>
    <property type="evidence" value="ECO:0007669"/>
    <property type="project" value="TreeGrafter"/>
</dbReference>
<keyword evidence="2" id="KW-1003">Cell membrane</keyword>
<accession>A0A2T0T5X6</accession>
<feature type="domain" description="ABC3 transporter permease C-terminal" evidence="7">
    <location>
        <begin position="297"/>
        <end position="411"/>
    </location>
</feature>
<dbReference type="Proteomes" id="UP000238375">
    <property type="component" value="Unassembled WGS sequence"/>
</dbReference>
<sequence length="805" mass="89384">MMTNYLKIAWRNLRREKGFATINIVGLAVGMAATMLLLQYVNVERSYDQFHRNADRIVRVTSQRHEHGIMASQWAGGPFASGNHLKAAFPEVADYVKLYGLPRRVLAVQRREFRVEKGMYATPSFFNVFSFPLVEGNPQTALTEPMTGVLSVSLAKRLFGSANPVGQLVRLERETPIRITGIFADFPKNSHLQADYLLSFSTFETLNNPKKEPDKSLDNAWTWDGCLTYLLLKPGADRQALASKLPAFTVGQNQRDPKTGDGLSLHLQPLTDIHLYSHLLYEAGPNGDGNAVYVLLCVALFIIGIAWINYVNLATARAVSRAKEVGVRKAVGSHRSQLIGQFMIESALLNLIAVGGAFALITAALPLFNQFTDQQLTYDFVTSGRFWLGLGVMYAIGTVLSGLYPAFVLSGFKPVAVLKSGLAGFREGIALRKSLVVVQFAASVFLLVATITVFRQLQFMRSQNLGVAIDQTMVLSRPVDDSTRAGRMKAFKTYLRTESGVRQLTVSSTVPGEKVEFVAGGLRLFGRPNEEGKQYRIINTDYDFINTYGLKLVAGRNFDSALGEKDAVIFNRTALRQLGFTDPAKAIGQQIDFWDDKLTIVGVIDNFHQQSPREAYDPLILRLNPTIAGPISIKLAGSESTRMVGVIRQAWQRFFPTDPFEFSFLDEQYDRQYRADDRFGQLFGFFTLLAVLVSCLGLLGLVTFTAQQRKKEIGVRKVLGASVTSIVALLSRDFLKLVFIAIVVASPIAWYAMHQWLQDFAYRIDISWWIFALAGLLAVGIALLTVSFQSIKAALVNPVKSLRSE</sequence>
<feature type="transmembrane region" description="Helical" evidence="6">
    <location>
        <begin position="433"/>
        <end position="454"/>
    </location>
</feature>
<evidence type="ECO:0000256" key="1">
    <source>
        <dbReference type="ARBA" id="ARBA00004651"/>
    </source>
</evidence>
<dbReference type="AlphaFoldDB" id="A0A2T0T5X6"/>
<evidence type="ECO:0000256" key="4">
    <source>
        <dbReference type="ARBA" id="ARBA00022989"/>
    </source>
</evidence>
<feature type="transmembrane region" description="Helical" evidence="6">
    <location>
        <begin position="682"/>
        <end position="706"/>
    </location>
</feature>